<feature type="compositionally biased region" description="Polar residues" evidence="1">
    <location>
        <begin position="906"/>
        <end position="924"/>
    </location>
</feature>
<comment type="caution">
    <text evidence="3">The sequence shown here is derived from an EMBL/GenBank/DDBJ whole genome shotgun (WGS) entry which is preliminary data.</text>
</comment>
<accession>A0A7K4LF74</accession>
<evidence type="ECO:0000313" key="3">
    <source>
        <dbReference type="EMBL" id="NWJ03373.1"/>
    </source>
</evidence>
<dbReference type="InterPro" id="IPR036179">
    <property type="entry name" value="Ig-like_dom_sf"/>
</dbReference>
<feature type="compositionally biased region" description="Polar residues" evidence="1">
    <location>
        <begin position="788"/>
        <end position="798"/>
    </location>
</feature>
<reference evidence="3 4" key="1">
    <citation type="submission" date="2019-09" db="EMBL/GenBank/DDBJ databases">
        <title>Bird 10,000 Genomes (B10K) Project - Family phase.</title>
        <authorList>
            <person name="Zhang G."/>
        </authorList>
    </citation>
    <scope>NUCLEOTIDE SEQUENCE [LARGE SCALE GENOMIC DNA]</scope>
    <source>
        <strain evidence="3">B10K-MSB-37135</strain>
        <tissue evidence="3">Heart</tissue>
    </source>
</reference>
<dbReference type="Proteomes" id="UP000534426">
    <property type="component" value="Unassembled WGS sequence"/>
</dbReference>
<dbReference type="AlphaFoldDB" id="A0A7K4LF74"/>
<feature type="compositionally biased region" description="Polar residues" evidence="1">
    <location>
        <begin position="564"/>
        <end position="585"/>
    </location>
</feature>
<dbReference type="InterPro" id="IPR007110">
    <property type="entry name" value="Ig-like_dom"/>
</dbReference>
<dbReference type="InterPro" id="IPR013783">
    <property type="entry name" value="Ig-like_fold"/>
</dbReference>
<feature type="compositionally biased region" description="Low complexity" evidence="1">
    <location>
        <begin position="846"/>
        <end position="868"/>
    </location>
</feature>
<dbReference type="CDD" id="cd00096">
    <property type="entry name" value="Ig"/>
    <property type="match status" value="1"/>
</dbReference>
<dbReference type="SUPFAM" id="SSF48726">
    <property type="entry name" value="Immunoglobulin"/>
    <property type="match status" value="2"/>
</dbReference>
<dbReference type="PROSITE" id="PS50835">
    <property type="entry name" value="IG_LIKE"/>
    <property type="match status" value="1"/>
</dbReference>
<dbReference type="SMART" id="SM00408">
    <property type="entry name" value="IGc2"/>
    <property type="match status" value="1"/>
</dbReference>
<feature type="compositionally biased region" description="Low complexity" evidence="1">
    <location>
        <begin position="824"/>
        <end position="833"/>
    </location>
</feature>
<feature type="non-terminal residue" evidence="3">
    <location>
        <position position="1"/>
    </location>
</feature>
<feature type="compositionally biased region" description="Polar residues" evidence="1">
    <location>
        <begin position="638"/>
        <end position="661"/>
    </location>
</feature>
<organism evidence="3 4">
    <name type="scientific">Crypturellus undulatus</name>
    <dbReference type="NCBI Taxonomy" id="48396"/>
    <lineage>
        <taxon>Eukaryota</taxon>
        <taxon>Metazoa</taxon>
        <taxon>Chordata</taxon>
        <taxon>Craniata</taxon>
        <taxon>Vertebrata</taxon>
        <taxon>Euteleostomi</taxon>
        <taxon>Archelosauria</taxon>
        <taxon>Archosauria</taxon>
        <taxon>Dinosauria</taxon>
        <taxon>Saurischia</taxon>
        <taxon>Theropoda</taxon>
        <taxon>Coelurosauria</taxon>
        <taxon>Aves</taxon>
        <taxon>Palaeognathae</taxon>
        <taxon>Tinamiformes</taxon>
        <taxon>Tinamidae</taxon>
        <taxon>Crypturellus</taxon>
    </lineage>
</organism>
<evidence type="ECO:0000259" key="2">
    <source>
        <dbReference type="PROSITE" id="PS50835"/>
    </source>
</evidence>
<feature type="region of interest" description="Disordered" evidence="1">
    <location>
        <begin position="541"/>
        <end position="607"/>
    </location>
</feature>
<protein>
    <submittedName>
        <fullName evidence="3">IGS10 protein</fullName>
    </submittedName>
</protein>
<gene>
    <name evidence="3" type="primary">Igsf10_1</name>
    <name evidence="3" type="ORF">CRYUND_R15371</name>
</gene>
<sequence length="924" mass="98080">EDGRIIVLETGTFTLRTADSFDTGLYHCIGTNYADADILTFRITVVDPYEEHTVVNGAQLSTFTGSVLSLPCPSTAVPDASISWVLPKHVILHHSVRNKHIFENGTLKIQSVTKQDSGYFRCVAANQYGVDLLVFQVHVKTDETRLQEKHAAVGEGEVEEGSGNVMLAPATRRKNSLASLATLTAPQESATSAPGEQTLRSASRRKSFGKTTYRRHRNRASRRFRGHRRQFVSSARRADPQRWAALLEKTKKNSTLTEKQTVVATNLSIQVLKSSNVSEDEEETSGEPTSPELESMILAAKTPSVSPLGKVMENTATAELSGATGSTPARNTSAGVADAVTPPAPPFSHSVSPDTRRPQTYLKPTVISPKSQERSDLSQTPANGMEQSTVSYGAGRISKVFNAGHKLVSSEENNRQYLKFVSVTPMASAAATTKHVTPTKPAEKLLVFAESINKTLTSTDPQVSAVTGSEPVTESGYIYFHSTQKPLTPKLLASANITQQQVQLFGDVTTHAPQARQQHGRRRKISVRRRIVRPDRIPALRGHRYNLGSPGSTRGRAAAVPAAQPTTDHISNSLSVNNIDSSPNLHSPEEPLSPSFTTNGQLEHPAGAHGNTALLLEEKNELTARQAAASEVVPFTAEDTQADSQWKSEASSQANTASTQPIALEPPPTLHMPHIAAETTHTASNEVLPTFDPISPNGKLRMSPKNYQIEKITWEGVSGNDTDQVVSKKLPQTHTEVLPSSAASTAHPATTAALPTSDDSPLAIVPVSREEPHAAALLPPDQDAPGNRGTSGEHSPTTGLPPHASPVASVLGMASSEPSVAPTAARVAGGMPRVGRRRGHRRRRPQQGPAASRTAAGAHSAALAPASAMPMSTGPCSAQAEGTSPASQPPPATAATGRVPPPGTDTPVTQPMSLGSTTTPVPGA</sequence>
<feature type="region of interest" description="Disordered" evidence="1">
    <location>
        <begin position="730"/>
        <end position="762"/>
    </location>
</feature>
<feature type="compositionally biased region" description="Low complexity" evidence="1">
    <location>
        <begin position="776"/>
        <end position="785"/>
    </location>
</feature>
<feature type="region of interest" description="Disordered" evidence="1">
    <location>
        <begin position="776"/>
        <end position="924"/>
    </location>
</feature>
<feature type="non-terminal residue" evidence="3">
    <location>
        <position position="924"/>
    </location>
</feature>
<feature type="region of interest" description="Disordered" evidence="1">
    <location>
        <begin position="635"/>
        <end position="666"/>
    </location>
</feature>
<dbReference type="Gene3D" id="2.60.40.10">
    <property type="entry name" value="Immunoglobulins"/>
    <property type="match status" value="1"/>
</dbReference>
<feature type="domain" description="Ig-like" evidence="2">
    <location>
        <begin position="48"/>
        <end position="126"/>
    </location>
</feature>
<keyword evidence="4" id="KW-1185">Reference proteome</keyword>
<dbReference type="Pfam" id="PF13927">
    <property type="entry name" value="Ig_3"/>
    <property type="match status" value="1"/>
</dbReference>
<feature type="compositionally biased region" description="Polar residues" evidence="1">
    <location>
        <begin position="377"/>
        <end position="388"/>
    </location>
</feature>
<dbReference type="InterPro" id="IPR003599">
    <property type="entry name" value="Ig_sub"/>
</dbReference>
<proteinExistence type="predicted"/>
<feature type="region of interest" description="Disordered" evidence="1">
    <location>
        <begin position="184"/>
        <end position="219"/>
    </location>
</feature>
<feature type="compositionally biased region" description="Basic residues" evidence="1">
    <location>
        <begin position="202"/>
        <end position="219"/>
    </location>
</feature>
<dbReference type="EMBL" id="VWPW01012564">
    <property type="protein sequence ID" value="NWJ03373.1"/>
    <property type="molecule type" value="Genomic_DNA"/>
</dbReference>
<feature type="compositionally biased region" description="Low complexity" evidence="1">
    <location>
        <begin position="738"/>
        <end position="757"/>
    </location>
</feature>
<dbReference type="SMART" id="SM00409">
    <property type="entry name" value="IG"/>
    <property type="match status" value="1"/>
</dbReference>
<evidence type="ECO:0000313" key="4">
    <source>
        <dbReference type="Proteomes" id="UP000534426"/>
    </source>
</evidence>
<feature type="compositionally biased region" description="Basic residues" evidence="1">
    <location>
        <begin position="834"/>
        <end position="845"/>
    </location>
</feature>
<evidence type="ECO:0000256" key="1">
    <source>
        <dbReference type="SAM" id="MobiDB-lite"/>
    </source>
</evidence>
<feature type="compositionally biased region" description="Polar residues" evidence="1">
    <location>
        <begin position="320"/>
        <end position="334"/>
    </location>
</feature>
<feature type="compositionally biased region" description="Polar residues" evidence="1">
    <location>
        <begin position="184"/>
        <end position="201"/>
    </location>
</feature>
<feature type="region of interest" description="Disordered" evidence="1">
    <location>
        <begin position="320"/>
        <end position="388"/>
    </location>
</feature>
<dbReference type="InterPro" id="IPR003598">
    <property type="entry name" value="Ig_sub2"/>
</dbReference>
<feature type="region of interest" description="Disordered" evidence="1">
    <location>
        <begin position="274"/>
        <end position="293"/>
    </location>
</feature>
<name>A0A7K4LF74_9AVES</name>